<keyword evidence="5" id="KW-0411">Iron-sulfur</keyword>
<dbReference type="PANTHER" id="PTHR11135:SF0">
    <property type="entry name" value="ELONGATOR COMPLEX PROTEIN 3"/>
    <property type="match status" value="1"/>
</dbReference>
<keyword evidence="4" id="KW-0408">Iron</keyword>
<protein>
    <submittedName>
        <fullName evidence="6">Uncharacterized protein</fullName>
    </submittedName>
</protein>
<proteinExistence type="predicted"/>
<dbReference type="AlphaFoldDB" id="A0A834Y828"/>
<dbReference type="GO" id="GO:0005634">
    <property type="term" value="C:nucleus"/>
    <property type="evidence" value="ECO:0007669"/>
    <property type="project" value="TreeGrafter"/>
</dbReference>
<dbReference type="InterPro" id="IPR039661">
    <property type="entry name" value="ELP3"/>
</dbReference>
<evidence type="ECO:0000313" key="6">
    <source>
        <dbReference type="EMBL" id="KAF8369618.1"/>
    </source>
</evidence>
<dbReference type="GO" id="GO:0033588">
    <property type="term" value="C:elongator holoenzyme complex"/>
    <property type="evidence" value="ECO:0007669"/>
    <property type="project" value="TreeGrafter"/>
</dbReference>
<dbReference type="EMBL" id="JABCRI010000637">
    <property type="protein sequence ID" value="KAF8369618.1"/>
    <property type="molecule type" value="Genomic_DNA"/>
</dbReference>
<dbReference type="GO" id="GO:0046872">
    <property type="term" value="F:metal ion binding"/>
    <property type="evidence" value="ECO:0007669"/>
    <property type="project" value="UniProtKB-KW"/>
</dbReference>
<comment type="caution">
    <text evidence="6">The sequence shown here is derived from an EMBL/GenBank/DDBJ whole genome shotgun (WGS) entry which is preliminary data.</text>
</comment>
<evidence type="ECO:0000256" key="5">
    <source>
        <dbReference type="ARBA" id="ARBA00023014"/>
    </source>
</evidence>
<evidence type="ECO:0000256" key="2">
    <source>
        <dbReference type="ARBA" id="ARBA00022691"/>
    </source>
</evidence>
<evidence type="ECO:0000313" key="7">
    <source>
        <dbReference type="Proteomes" id="UP000655225"/>
    </source>
</evidence>
<dbReference type="PANTHER" id="PTHR11135">
    <property type="entry name" value="HISTONE ACETYLTRANSFERASE-RELATED"/>
    <property type="match status" value="1"/>
</dbReference>
<keyword evidence="1" id="KW-0004">4Fe-4S</keyword>
<dbReference type="GO" id="GO:0051539">
    <property type="term" value="F:4 iron, 4 sulfur cluster binding"/>
    <property type="evidence" value="ECO:0007669"/>
    <property type="project" value="UniProtKB-KW"/>
</dbReference>
<sequence length="98" mass="11435">MVPGFRNIDLNVEEVKDFQALIQQNARTLMKGYAGNRHFYLSCIFYKEKSNFISYSESRYNPYVQARSRIDQLKRLGHSVDKVEFILMGGTFMSLPSE</sequence>
<gene>
    <name evidence="6" type="ORF">HHK36_032365</name>
</gene>
<evidence type="ECO:0000256" key="1">
    <source>
        <dbReference type="ARBA" id="ARBA00022485"/>
    </source>
</evidence>
<name>A0A834Y828_TETSI</name>
<keyword evidence="3" id="KW-0479">Metal-binding</keyword>
<dbReference type="Proteomes" id="UP000655225">
    <property type="component" value="Unassembled WGS sequence"/>
</dbReference>
<reference evidence="6 7" key="1">
    <citation type="submission" date="2020-04" db="EMBL/GenBank/DDBJ databases">
        <title>Plant Genome Project.</title>
        <authorList>
            <person name="Zhang R.-G."/>
        </authorList>
    </citation>
    <scope>NUCLEOTIDE SEQUENCE [LARGE SCALE GENOMIC DNA]</scope>
    <source>
        <strain evidence="6">YNK0</strain>
        <tissue evidence="6">Leaf</tissue>
    </source>
</reference>
<dbReference type="OrthoDB" id="10265243at2759"/>
<keyword evidence="2" id="KW-0949">S-adenosyl-L-methionine</keyword>
<keyword evidence="7" id="KW-1185">Reference proteome</keyword>
<evidence type="ECO:0000256" key="3">
    <source>
        <dbReference type="ARBA" id="ARBA00022723"/>
    </source>
</evidence>
<dbReference type="GO" id="GO:0005737">
    <property type="term" value="C:cytoplasm"/>
    <property type="evidence" value="ECO:0007669"/>
    <property type="project" value="TreeGrafter"/>
</dbReference>
<evidence type="ECO:0000256" key="4">
    <source>
        <dbReference type="ARBA" id="ARBA00023004"/>
    </source>
</evidence>
<accession>A0A834Y828</accession>
<organism evidence="6 7">
    <name type="scientific">Tetracentron sinense</name>
    <name type="common">Spur-leaf</name>
    <dbReference type="NCBI Taxonomy" id="13715"/>
    <lineage>
        <taxon>Eukaryota</taxon>
        <taxon>Viridiplantae</taxon>
        <taxon>Streptophyta</taxon>
        <taxon>Embryophyta</taxon>
        <taxon>Tracheophyta</taxon>
        <taxon>Spermatophyta</taxon>
        <taxon>Magnoliopsida</taxon>
        <taxon>Trochodendrales</taxon>
        <taxon>Trochodendraceae</taxon>
        <taxon>Tetracentron</taxon>
    </lineage>
</organism>
<dbReference type="GO" id="GO:0002926">
    <property type="term" value="P:tRNA wobble base 5-methoxycarbonylmethyl-2-thiouridinylation"/>
    <property type="evidence" value="ECO:0007669"/>
    <property type="project" value="TreeGrafter"/>
</dbReference>